<protein>
    <recommendedName>
        <fullName evidence="3">histone acetyltransferase</fullName>
        <ecNumber evidence="3">2.3.1.48</ecNumber>
    </recommendedName>
</protein>
<evidence type="ECO:0000256" key="11">
    <source>
        <dbReference type="ARBA" id="ARBA00023163"/>
    </source>
</evidence>
<dbReference type="EMBL" id="NKQK01000023">
    <property type="protein sequence ID" value="PSR96998.1"/>
    <property type="molecule type" value="Genomic_DNA"/>
</dbReference>
<dbReference type="InterPro" id="IPR019787">
    <property type="entry name" value="Znf_PHD-finger"/>
</dbReference>
<dbReference type="PROSITE" id="PS50134">
    <property type="entry name" value="ZF_TAZ"/>
    <property type="match status" value="1"/>
</dbReference>
<sequence length="1422" mass="159727">MSGQIAGQVPNQAGTQLPGQPQHKGSSFSNQMQKLGGHHNTLNMEPELAKARTFMQEKIIELLKKRKQRSRELQPKQFQDFVKRLDEGLFRNASTKEEYLCLETLERRLQVLIRRSAMSNHSQRYAQPISSSSPIATMIPTPGMPHSGNSSMIGTSSVDAPMVAASGGNSILPATGFLSTSNGSSVGIHVGCFNSSEGPMANAYQQSLPNFSISSTDNNMASSTGSTIVSQPLTQNQHVGDQNSRILHNLGSHIGGGKQKSYGFSKGALNGGLGIIQNNVQLMNGPAASEGYLTATSYGNSPKPLQHYDKHQQPMMQGDGYGISTPDSSGSGNFYAPVNSAGPAMNNQNLNPANLQSLSRTNPPMMSNQSNLHTIQQASLIKSQSIDQSEKMNFQASTSLQENLLQSHHQPLQLQQKLVQHQHHPNQKIQRHQILLKNDSFDHSQLTSDLGSQLKPEHGMECHDEALHSQVSEQFQFSELQNQFQQSPAENRTQLLSPPSVSQDLCSSVTQTSQQMQQLLLPHQLAIDSQNDFSCLVGVQSEKLLPGQWHLKSQERSQMSVNLSQEQNIHLEFRQRLTGQDEAQCNNLSSEGSVCHTVVTNTAQPPASGGATCRSANPNREWQFKYQQRWLLFLRHARRCMAPEGKCPEVNCINAQKLWIHILQCNITQCPFPRCHHTKILLNHHKHCRDTDCPVCVPVEHYIQKQLKARTRSDSTSDLPCSINGSCKLVDTGVIATRLTSKMNPPVVKTSEDLQPLLKRIKIERPSQPRVLESESSAVSVPTGGEPHVLIDAPRVDFQHGDTYMPMKAKVVEVKMEFPLRSGQGCPDNSDIKEDNLEDNYSKTPVMKTIISDDPAGSAQLECMKSDKDMDRAKQENMTLPAESVAGTKSGKPKIKGVSMTELFTPEQVREHIIGLRRWVGQSKSKAEKNQAMEHSMSENSCQLCAVEKLTFEPPPIYCTPCGARIKRNSMYYTIGAGDTRHYFCIPCYNEARGDTILVDGTAVPKARLEKKKNDEETEEWWVQCDKCEAWQHQICALFNGRRNDGGQAEYTCPKCYIVEIERGEREPLPQSAVLGAKDLPRTILSDHIEQRLFWRLKQERQERARLQGKSYDEVPGAEALVVRVVSSVDKKLEVKQRFLEIFQEENYPIEYPYKSKVVLLFQKTEGVEVCLFGMYVQEFGSECQQPNHRRVYLSYLDSVKYFRPEIKAVTGEALRTFVYHEILIGYLEYCKKRGFTSCYIWACPPLKGEDYILYCHPEIQKTPKSDKLREWYLSMLRKAAKENVVVDLTNLYDHFFVSTGECKAKVTAARLPYFDGDYWPGAAEDMIYQIRQEEDNRKQHKKGTTKKTITKRALKLSGQSDLSGNASKDLLLMHKLGETICPMKEDFIMVHLQHACTHCCVLMVSGNRWACNQCKNFQLCD</sequence>
<keyword evidence="13" id="KW-0012">Acyltransferase</keyword>
<feature type="non-terminal residue" evidence="20">
    <location>
        <position position="1422"/>
    </location>
</feature>
<comment type="catalytic activity">
    <reaction evidence="14">
        <text>L-lysyl-[protein] + acetyl-CoA = N(6)-acetyl-L-lysyl-[protein] + CoA + H(+)</text>
        <dbReference type="Rhea" id="RHEA:45948"/>
        <dbReference type="Rhea" id="RHEA-COMP:9752"/>
        <dbReference type="Rhea" id="RHEA-COMP:10731"/>
        <dbReference type="ChEBI" id="CHEBI:15378"/>
        <dbReference type="ChEBI" id="CHEBI:29969"/>
        <dbReference type="ChEBI" id="CHEBI:57287"/>
        <dbReference type="ChEBI" id="CHEBI:57288"/>
        <dbReference type="ChEBI" id="CHEBI:61930"/>
        <dbReference type="EC" id="2.3.1.48"/>
    </reaction>
</comment>
<evidence type="ECO:0000256" key="10">
    <source>
        <dbReference type="ARBA" id="ARBA00023159"/>
    </source>
</evidence>
<name>A0A2R6PVC9_ACTCC</name>
<dbReference type="InterPro" id="IPR019786">
    <property type="entry name" value="Zinc_finger_PHD-type_CS"/>
</dbReference>
<dbReference type="Gramene" id="PSR96998">
    <property type="protein sequence ID" value="PSR96998"/>
    <property type="gene ID" value="CEY00_Acc27055"/>
</dbReference>
<keyword evidence="4 20" id="KW-0808">Transferase</keyword>
<evidence type="ECO:0000259" key="17">
    <source>
        <dbReference type="PROSITE" id="PS50134"/>
    </source>
</evidence>
<dbReference type="OrthoDB" id="899at2759"/>
<dbReference type="PANTHER" id="PTHR13808">
    <property type="entry name" value="CBP/P300-RELATED"/>
    <property type="match status" value="1"/>
</dbReference>
<dbReference type="SUPFAM" id="SSF57850">
    <property type="entry name" value="RING/U-box"/>
    <property type="match status" value="1"/>
</dbReference>
<evidence type="ECO:0000256" key="4">
    <source>
        <dbReference type="ARBA" id="ARBA00022679"/>
    </source>
</evidence>
<proteinExistence type="predicted"/>
<reference evidence="20 21" key="1">
    <citation type="submission" date="2017-07" db="EMBL/GenBank/DDBJ databases">
        <title>An improved, manually edited Actinidia chinensis var. chinensis (kiwifruit) genome highlights the challenges associated with draft genomes and gene prediction in plants.</title>
        <authorList>
            <person name="Pilkington S."/>
            <person name="Crowhurst R."/>
            <person name="Hilario E."/>
            <person name="Nardozza S."/>
            <person name="Fraser L."/>
            <person name="Peng Y."/>
            <person name="Gunaseelan K."/>
            <person name="Simpson R."/>
            <person name="Tahir J."/>
            <person name="Deroles S."/>
            <person name="Templeton K."/>
            <person name="Luo Z."/>
            <person name="Davy M."/>
            <person name="Cheng C."/>
            <person name="Mcneilage M."/>
            <person name="Scaglione D."/>
            <person name="Liu Y."/>
            <person name="Zhang Q."/>
            <person name="Datson P."/>
            <person name="De Silva N."/>
            <person name="Gardiner S."/>
            <person name="Bassett H."/>
            <person name="Chagne D."/>
            <person name="Mccallum J."/>
            <person name="Dzierzon H."/>
            <person name="Deng C."/>
            <person name="Wang Y.-Y."/>
            <person name="Barron N."/>
            <person name="Manako K."/>
            <person name="Bowen J."/>
            <person name="Foster T."/>
            <person name="Erridge Z."/>
            <person name="Tiffin H."/>
            <person name="Waite C."/>
            <person name="Davies K."/>
            <person name="Grierson E."/>
            <person name="Laing W."/>
            <person name="Kirk R."/>
            <person name="Chen X."/>
            <person name="Wood M."/>
            <person name="Montefiori M."/>
            <person name="Brummell D."/>
            <person name="Schwinn K."/>
            <person name="Catanach A."/>
            <person name="Fullerton C."/>
            <person name="Li D."/>
            <person name="Meiyalaghan S."/>
            <person name="Nieuwenhuizen N."/>
            <person name="Read N."/>
            <person name="Prakash R."/>
            <person name="Hunter D."/>
            <person name="Zhang H."/>
            <person name="Mckenzie M."/>
            <person name="Knabel M."/>
            <person name="Harris A."/>
            <person name="Allan A."/>
            <person name="Chen A."/>
            <person name="Janssen B."/>
            <person name="Plunkett B."/>
            <person name="Dwamena C."/>
            <person name="Voogd C."/>
            <person name="Leif D."/>
            <person name="Lafferty D."/>
            <person name="Souleyre E."/>
            <person name="Varkonyi-Gasic E."/>
            <person name="Gambi F."/>
            <person name="Hanley J."/>
            <person name="Yao J.-L."/>
            <person name="Cheung J."/>
            <person name="David K."/>
            <person name="Warren B."/>
            <person name="Marsh K."/>
            <person name="Snowden K."/>
            <person name="Lin-Wang K."/>
            <person name="Brian L."/>
            <person name="Martinez-Sanchez M."/>
            <person name="Wang M."/>
            <person name="Ileperuma N."/>
            <person name="Macnee N."/>
            <person name="Campin R."/>
            <person name="Mcatee P."/>
            <person name="Drummond R."/>
            <person name="Espley R."/>
            <person name="Ireland H."/>
            <person name="Wu R."/>
            <person name="Atkinson R."/>
            <person name="Karunairetnam S."/>
            <person name="Bulley S."/>
            <person name="Chunkath S."/>
            <person name="Hanley Z."/>
            <person name="Storey R."/>
            <person name="Thrimawithana A."/>
            <person name="Thomson S."/>
            <person name="David C."/>
            <person name="Testolin R."/>
        </authorList>
    </citation>
    <scope>NUCLEOTIDE SEQUENCE [LARGE SCALE GENOMIC DNA]</scope>
    <source>
        <strain evidence="21">cv. Red5</strain>
        <tissue evidence="20">Young leaf</tissue>
    </source>
</reference>
<dbReference type="InterPro" id="IPR013178">
    <property type="entry name" value="Histone_AcTrfase_Rtt109/CBP"/>
</dbReference>
<feature type="domain" description="CBP/p300-type HAT" evidence="19">
    <location>
        <begin position="1074"/>
        <end position="1422"/>
    </location>
</feature>
<dbReference type="GO" id="GO:0045944">
    <property type="term" value="P:positive regulation of transcription by RNA polymerase II"/>
    <property type="evidence" value="ECO:0007669"/>
    <property type="project" value="TreeGrafter"/>
</dbReference>
<dbReference type="Gene3D" id="1.20.1020.10">
    <property type="entry name" value="TAZ domain"/>
    <property type="match status" value="1"/>
</dbReference>
<dbReference type="GO" id="GO:0004402">
    <property type="term" value="F:histone acetyltransferase activity"/>
    <property type="evidence" value="ECO:0007669"/>
    <property type="project" value="InterPro"/>
</dbReference>
<dbReference type="SMART" id="SM00551">
    <property type="entry name" value="ZnF_TAZ"/>
    <property type="match status" value="1"/>
</dbReference>
<dbReference type="InParanoid" id="A0A2R6PVC9"/>
<dbReference type="GO" id="GO:0008270">
    <property type="term" value="F:zinc ion binding"/>
    <property type="evidence" value="ECO:0007669"/>
    <property type="project" value="UniProtKB-KW"/>
</dbReference>
<evidence type="ECO:0000256" key="15">
    <source>
        <dbReference type="PROSITE-ProRule" id="PRU00228"/>
    </source>
</evidence>
<evidence type="ECO:0000256" key="8">
    <source>
        <dbReference type="ARBA" id="ARBA00022853"/>
    </source>
</evidence>
<dbReference type="InterPro" id="IPR035898">
    <property type="entry name" value="TAZ_dom_sf"/>
</dbReference>
<dbReference type="Pfam" id="PF00628">
    <property type="entry name" value="PHD"/>
    <property type="match status" value="1"/>
</dbReference>
<evidence type="ECO:0000256" key="13">
    <source>
        <dbReference type="ARBA" id="ARBA00023315"/>
    </source>
</evidence>
<dbReference type="SUPFAM" id="SSF57933">
    <property type="entry name" value="TAZ domain"/>
    <property type="match status" value="1"/>
</dbReference>
<comment type="function">
    <text evidence="1">Acetyltransferase enzyme. Acetylates histones, giving a specific tag for transcriptional activation.</text>
</comment>
<keyword evidence="12" id="KW-0539">Nucleus</keyword>
<dbReference type="InterPro" id="IPR000197">
    <property type="entry name" value="Znf_TAZ"/>
</dbReference>
<dbReference type="InterPro" id="IPR031162">
    <property type="entry name" value="CBP_P300_HAT"/>
</dbReference>
<evidence type="ECO:0000259" key="19">
    <source>
        <dbReference type="PROSITE" id="PS51727"/>
    </source>
</evidence>
<comment type="subcellular location">
    <subcellularLocation>
        <location evidence="2">Nucleus</location>
    </subcellularLocation>
</comment>
<evidence type="ECO:0000256" key="16">
    <source>
        <dbReference type="SAM" id="MobiDB-lite"/>
    </source>
</evidence>
<gene>
    <name evidence="20" type="ORF">CEY00_Acc27055</name>
</gene>
<evidence type="ECO:0000256" key="12">
    <source>
        <dbReference type="ARBA" id="ARBA00023242"/>
    </source>
</evidence>
<dbReference type="GO" id="GO:0003713">
    <property type="term" value="F:transcription coactivator activity"/>
    <property type="evidence" value="ECO:0007669"/>
    <property type="project" value="TreeGrafter"/>
</dbReference>
<dbReference type="CDD" id="cd15614">
    <property type="entry name" value="PHD_HAC_like"/>
    <property type="match status" value="1"/>
</dbReference>
<evidence type="ECO:0000313" key="20">
    <source>
        <dbReference type="EMBL" id="PSR96998.1"/>
    </source>
</evidence>
<dbReference type="PROSITE" id="PS50135">
    <property type="entry name" value="ZF_ZZ_2"/>
    <property type="match status" value="1"/>
</dbReference>
<feature type="domain" description="ZZ-type" evidence="18">
    <location>
        <begin position="1392"/>
        <end position="1422"/>
    </location>
</feature>
<dbReference type="Pfam" id="PF08214">
    <property type="entry name" value="HAT_KAT11"/>
    <property type="match status" value="1"/>
</dbReference>
<comment type="caution">
    <text evidence="20">The sequence shown here is derived from an EMBL/GenBank/DDBJ whole genome shotgun (WGS) entry which is preliminary data.</text>
</comment>
<keyword evidence="5" id="KW-0479">Metal-binding</keyword>
<evidence type="ECO:0000256" key="3">
    <source>
        <dbReference type="ARBA" id="ARBA00013184"/>
    </source>
</evidence>
<feature type="region of interest" description="Disordered" evidence="16">
    <location>
        <begin position="1"/>
        <end position="39"/>
    </location>
</feature>
<dbReference type="InterPro" id="IPR013083">
    <property type="entry name" value="Znf_RING/FYVE/PHD"/>
</dbReference>
<evidence type="ECO:0000256" key="14">
    <source>
        <dbReference type="ARBA" id="ARBA00048017"/>
    </source>
</evidence>
<dbReference type="Gene3D" id="3.30.40.10">
    <property type="entry name" value="Zinc/RING finger domain, C3HC4 (zinc finger)"/>
    <property type="match status" value="1"/>
</dbReference>
<keyword evidence="7" id="KW-0862">Zinc</keyword>
<dbReference type="STRING" id="1590841.A0A2R6PVC9"/>
<keyword evidence="21" id="KW-1185">Reference proteome</keyword>
<accession>A0A2R6PVC9</accession>
<evidence type="ECO:0000259" key="18">
    <source>
        <dbReference type="PROSITE" id="PS50135"/>
    </source>
</evidence>
<evidence type="ECO:0000256" key="7">
    <source>
        <dbReference type="ARBA" id="ARBA00022833"/>
    </source>
</evidence>
<keyword evidence="10" id="KW-0010">Activator</keyword>
<dbReference type="GO" id="GO:0005667">
    <property type="term" value="C:transcription regulator complex"/>
    <property type="evidence" value="ECO:0007669"/>
    <property type="project" value="TreeGrafter"/>
</dbReference>
<dbReference type="EC" id="2.3.1.48" evidence="3"/>
<dbReference type="Proteomes" id="UP000241394">
    <property type="component" value="Chromosome LG23"/>
</dbReference>
<evidence type="ECO:0000256" key="1">
    <source>
        <dbReference type="ARBA" id="ARBA00002581"/>
    </source>
</evidence>
<evidence type="ECO:0000256" key="2">
    <source>
        <dbReference type="ARBA" id="ARBA00004123"/>
    </source>
</evidence>
<evidence type="ECO:0000256" key="5">
    <source>
        <dbReference type="ARBA" id="ARBA00022723"/>
    </source>
</evidence>
<dbReference type="PROSITE" id="PS51727">
    <property type="entry name" value="CBP_P300_HAT"/>
    <property type="match status" value="1"/>
</dbReference>
<dbReference type="GO" id="GO:0005634">
    <property type="term" value="C:nucleus"/>
    <property type="evidence" value="ECO:0007669"/>
    <property type="project" value="UniProtKB-SubCell"/>
</dbReference>
<dbReference type="InterPro" id="IPR000433">
    <property type="entry name" value="Znf_ZZ"/>
</dbReference>
<dbReference type="SMART" id="SM01250">
    <property type="entry name" value="KAT11"/>
    <property type="match status" value="1"/>
</dbReference>
<feature type="compositionally biased region" description="Polar residues" evidence="16">
    <location>
        <begin position="1"/>
        <end position="33"/>
    </location>
</feature>
<dbReference type="PROSITE" id="PS01359">
    <property type="entry name" value="ZF_PHD_1"/>
    <property type="match status" value="1"/>
</dbReference>
<dbReference type="SUPFAM" id="SSF57903">
    <property type="entry name" value="FYVE/PHD zinc finger"/>
    <property type="match status" value="1"/>
</dbReference>
<keyword evidence="8" id="KW-0156">Chromatin regulator</keyword>
<dbReference type="GO" id="GO:0000123">
    <property type="term" value="C:histone acetyltransferase complex"/>
    <property type="evidence" value="ECO:0007669"/>
    <property type="project" value="TreeGrafter"/>
</dbReference>
<evidence type="ECO:0000313" key="21">
    <source>
        <dbReference type="Proteomes" id="UP000241394"/>
    </source>
</evidence>
<organism evidence="20 21">
    <name type="scientific">Actinidia chinensis var. chinensis</name>
    <name type="common">Chinese soft-hair kiwi</name>
    <dbReference type="NCBI Taxonomy" id="1590841"/>
    <lineage>
        <taxon>Eukaryota</taxon>
        <taxon>Viridiplantae</taxon>
        <taxon>Streptophyta</taxon>
        <taxon>Embryophyta</taxon>
        <taxon>Tracheophyta</taxon>
        <taxon>Spermatophyta</taxon>
        <taxon>Magnoliopsida</taxon>
        <taxon>eudicotyledons</taxon>
        <taxon>Gunneridae</taxon>
        <taxon>Pentapetalae</taxon>
        <taxon>asterids</taxon>
        <taxon>Ericales</taxon>
        <taxon>Actinidiaceae</taxon>
        <taxon>Actinidia</taxon>
    </lineage>
</organism>
<dbReference type="GO" id="GO:0031490">
    <property type="term" value="F:chromatin DNA binding"/>
    <property type="evidence" value="ECO:0007669"/>
    <property type="project" value="TreeGrafter"/>
</dbReference>
<evidence type="ECO:0000256" key="6">
    <source>
        <dbReference type="ARBA" id="ARBA00022771"/>
    </source>
</evidence>
<feature type="domain" description="TAZ-type" evidence="17">
    <location>
        <begin position="617"/>
        <end position="699"/>
    </location>
</feature>
<dbReference type="Pfam" id="PF02135">
    <property type="entry name" value="zf-TAZ"/>
    <property type="match status" value="1"/>
</dbReference>
<keyword evidence="11" id="KW-0804">Transcription</keyword>
<dbReference type="OMA" id="RNCKESN"/>
<dbReference type="PANTHER" id="PTHR13808:SF1">
    <property type="entry name" value="HISTONE ACETYLTRANSFERASE"/>
    <property type="match status" value="1"/>
</dbReference>
<dbReference type="InterPro" id="IPR011011">
    <property type="entry name" value="Znf_FYVE_PHD"/>
</dbReference>
<evidence type="ECO:0000256" key="9">
    <source>
        <dbReference type="ARBA" id="ARBA00023015"/>
    </source>
</evidence>
<keyword evidence="9" id="KW-0805">Transcription regulation</keyword>
<reference evidence="21" key="2">
    <citation type="journal article" date="2018" name="BMC Genomics">
        <title>A manually annotated Actinidia chinensis var. chinensis (kiwifruit) genome highlights the challenges associated with draft genomes and gene prediction in plants.</title>
        <authorList>
            <person name="Pilkington S.M."/>
            <person name="Crowhurst R."/>
            <person name="Hilario E."/>
            <person name="Nardozza S."/>
            <person name="Fraser L."/>
            <person name="Peng Y."/>
            <person name="Gunaseelan K."/>
            <person name="Simpson R."/>
            <person name="Tahir J."/>
            <person name="Deroles S.C."/>
            <person name="Templeton K."/>
            <person name="Luo Z."/>
            <person name="Davy M."/>
            <person name="Cheng C."/>
            <person name="McNeilage M."/>
            <person name="Scaglione D."/>
            <person name="Liu Y."/>
            <person name="Zhang Q."/>
            <person name="Datson P."/>
            <person name="De Silva N."/>
            <person name="Gardiner S.E."/>
            <person name="Bassett H."/>
            <person name="Chagne D."/>
            <person name="McCallum J."/>
            <person name="Dzierzon H."/>
            <person name="Deng C."/>
            <person name="Wang Y.Y."/>
            <person name="Barron L."/>
            <person name="Manako K."/>
            <person name="Bowen J."/>
            <person name="Foster T.M."/>
            <person name="Erridge Z.A."/>
            <person name="Tiffin H."/>
            <person name="Waite C.N."/>
            <person name="Davies K.M."/>
            <person name="Grierson E.P."/>
            <person name="Laing W.A."/>
            <person name="Kirk R."/>
            <person name="Chen X."/>
            <person name="Wood M."/>
            <person name="Montefiori M."/>
            <person name="Brummell D.A."/>
            <person name="Schwinn K.E."/>
            <person name="Catanach A."/>
            <person name="Fullerton C."/>
            <person name="Li D."/>
            <person name="Meiyalaghan S."/>
            <person name="Nieuwenhuizen N."/>
            <person name="Read N."/>
            <person name="Prakash R."/>
            <person name="Hunter D."/>
            <person name="Zhang H."/>
            <person name="McKenzie M."/>
            <person name="Knabel M."/>
            <person name="Harris A."/>
            <person name="Allan A.C."/>
            <person name="Gleave A."/>
            <person name="Chen A."/>
            <person name="Janssen B.J."/>
            <person name="Plunkett B."/>
            <person name="Ampomah-Dwamena C."/>
            <person name="Voogd C."/>
            <person name="Leif D."/>
            <person name="Lafferty D."/>
            <person name="Souleyre E.J.F."/>
            <person name="Varkonyi-Gasic E."/>
            <person name="Gambi F."/>
            <person name="Hanley J."/>
            <person name="Yao J.L."/>
            <person name="Cheung J."/>
            <person name="David K.M."/>
            <person name="Warren B."/>
            <person name="Marsh K."/>
            <person name="Snowden K.C."/>
            <person name="Lin-Wang K."/>
            <person name="Brian L."/>
            <person name="Martinez-Sanchez M."/>
            <person name="Wang M."/>
            <person name="Ileperuma N."/>
            <person name="Macnee N."/>
            <person name="Campin R."/>
            <person name="McAtee P."/>
            <person name="Drummond R.S.M."/>
            <person name="Espley R.V."/>
            <person name="Ireland H.S."/>
            <person name="Wu R."/>
            <person name="Atkinson R.G."/>
            <person name="Karunairetnam S."/>
            <person name="Bulley S."/>
            <person name="Chunkath S."/>
            <person name="Hanley Z."/>
            <person name="Storey R."/>
            <person name="Thrimawithana A.H."/>
            <person name="Thomson S."/>
            <person name="David C."/>
            <person name="Testolin R."/>
            <person name="Huang H."/>
            <person name="Hellens R.P."/>
            <person name="Schaffer R.J."/>
        </authorList>
    </citation>
    <scope>NUCLEOTIDE SEQUENCE [LARGE SCALE GENOMIC DNA]</scope>
    <source>
        <strain evidence="21">cv. Red5</strain>
    </source>
</reference>
<keyword evidence="6 15" id="KW-0863">Zinc-finger</keyword>